<protein>
    <submittedName>
        <fullName evidence="2">Uncharacterized protein</fullName>
    </submittedName>
</protein>
<evidence type="ECO:0000256" key="1">
    <source>
        <dbReference type="SAM" id="Phobius"/>
    </source>
</evidence>
<evidence type="ECO:0000313" key="2">
    <source>
        <dbReference type="EMBL" id="MCJ1989513.1"/>
    </source>
</evidence>
<feature type="transmembrane region" description="Helical" evidence="1">
    <location>
        <begin position="19"/>
        <end position="36"/>
    </location>
</feature>
<gene>
    <name evidence="2" type="ORF">GYN21_04695</name>
</gene>
<dbReference type="RefSeq" id="WP_079505174.1">
    <property type="nucleotide sequence ID" value="NZ_JAAECS010000003.1"/>
</dbReference>
<reference evidence="2 3" key="1">
    <citation type="journal article" date="2022" name="Microbiol. Res.">
        <title>Comparative genome analysis, predicted lifestyle and antimicrobial strategies of Lactococcus carnosus and Lactococcus paracarnosus isolated from meat.</title>
        <authorList>
            <person name="Werum V."/>
            <person name="Ehrmann M."/>
            <person name="Vogel R."/>
            <person name="Hilgarth M."/>
        </authorList>
    </citation>
    <scope>NUCLEOTIDE SEQUENCE [LARGE SCALE GENOMIC DNA]</scope>
    <source>
        <strain evidence="2 3">TMW22177</strain>
    </source>
</reference>
<name>A0ABT0AS27_9LACT</name>
<sequence>MDVAEFPEKIITFMGKHKIFFGFIMPIGVLVISFLFTKKLELSNVILLECLSIVGFFITIFVLENIEKNKIIVDKFLIELGNKDLIIIENDLKILGKSICLSNVNFEEVTVNKAKYSEEIFEFNLSIRKYINIYEDLKVYKEVQNFLRYISECNVMALLQDVRTYDSYVKVMEPLYVFICIEIDEKSKGRLKKMGDKK</sequence>
<organism evidence="2 3">
    <name type="scientific">Pseudolactococcus carnosus</name>
    <dbReference type="NCBI Taxonomy" id="2749961"/>
    <lineage>
        <taxon>Bacteria</taxon>
        <taxon>Bacillati</taxon>
        <taxon>Bacillota</taxon>
        <taxon>Bacilli</taxon>
        <taxon>Lactobacillales</taxon>
        <taxon>Streptococcaceae</taxon>
        <taxon>Pseudolactococcus</taxon>
    </lineage>
</organism>
<keyword evidence="1" id="KW-0812">Transmembrane</keyword>
<comment type="caution">
    <text evidence="2">The sequence shown here is derived from an EMBL/GenBank/DDBJ whole genome shotgun (WGS) entry which is preliminary data.</text>
</comment>
<keyword evidence="1" id="KW-0472">Membrane</keyword>
<proteinExistence type="predicted"/>
<evidence type="ECO:0000313" key="3">
    <source>
        <dbReference type="Proteomes" id="UP001522450"/>
    </source>
</evidence>
<accession>A0ABT0AS27</accession>
<dbReference type="EMBL" id="JAAECS010000003">
    <property type="protein sequence ID" value="MCJ1989513.1"/>
    <property type="molecule type" value="Genomic_DNA"/>
</dbReference>
<feature type="transmembrane region" description="Helical" evidence="1">
    <location>
        <begin position="42"/>
        <end position="63"/>
    </location>
</feature>
<dbReference type="Proteomes" id="UP001522450">
    <property type="component" value="Unassembled WGS sequence"/>
</dbReference>
<keyword evidence="1" id="KW-1133">Transmembrane helix</keyword>
<keyword evidence="3" id="KW-1185">Reference proteome</keyword>